<dbReference type="EMBL" id="CP001707">
    <property type="protein sequence ID" value="ACV27454.1"/>
    <property type="molecule type" value="Genomic_DNA"/>
</dbReference>
<dbReference type="AlphaFoldDB" id="C7R6Z8"/>
<dbReference type="SUPFAM" id="SSF103473">
    <property type="entry name" value="MFS general substrate transporter"/>
    <property type="match status" value="1"/>
</dbReference>
<feature type="transmembrane region" description="Helical" evidence="4">
    <location>
        <begin position="317"/>
        <end position="338"/>
    </location>
</feature>
<feature type="transmembrane region" description="Helical" evidence="4">
    <location>
        <begin position="265"/>
        <end position="286"/>
    </location>
</feature>
<evidence type="ECO:0000256" key="3">
    <source>
        <dbReference type="ARBA" id="ARBA00023136"/>
    </source>
</evidence>
<protein>
    <submittedName>
        <fullName evidence="6">Major facilitator superfamily MFS_1</fullName>
    </submittedName>
</protein>
<feature type="transmembrane region" description="Helical" evidence="4">
    <location>
        <begin position="293"/>
        <end position="311"/>
    </location>
</feature>
<feature type="transmembrane region" description="Helical" evidence="4">
    <location>
        <begin position="184"/>
        <end position="204"/>
    </location>
</feature>
<dbReference type="Gene3D" id="1.20.1250.20">
    <property type="entry name" value="MFS general substrate transporter like domains"/>
    <property type="match status" value="2"/>
</dbReference>
<proteinExistence type="predicted"/>
<dbReference type="PANTHER" id="PTHR23546">
    <property type="entry name" value="TRANSPORT PROTEIN"/>
    <property type="match status" value="1"/>
</dbReference>
<feature type="transmembrane region" description="Helical" evidence="4">
    <location>
        <begin position="157"/>
        <end position="178"/>
    </location>
</feature>
<dbReference type="KEGG" id="kko:Kkor_2044"/>
<feature type="transmembrane region" description="Helical" evidence="4">
    <location>
        <begin position="48"/>
        <end position="66"/>
    </location>
</feature>
<dbReference type="PROSITE" id="PS50850">
    <property type="entry name" value="MFS"/>
    <property type="match status" value="1"/>
</dbReference>
<name>C7R6Z8_KANKD</name>
<evidence type="ECO:0000256" key="1">
    <source>
        <dbReference type="ARBA" id="ARBA00022692"/>
    </source>
</evidence>
<feature type="domain" description="Major facilitator superfamily (MFS) profile" evidence="5">
    <location>
        <begin position="1"/>
        <end position="407"/>
    </location>
</feature>
<feature type="transmembrane region" description="Helical" evidence="4">
    <location>
        <begin position="358"/>
        <end position="376"/>
    </location>
</feature>
<dbReference type="InterPro" id="IPR011701">
    <property type="entry name" value="MFS"/>
</dbReference>
<dbReference type="InterPro" id="IPR036259">
    <property type="entry name" value="MFS_trans_sf"/>
</dbReference>
<dbReference type="RefSeq" id="WP_015781059.1">
    <property type="nucleotide sequence ID" value="NC_013166.1"/>
</dbReference>
<dbReference type="GO" id="GO:0022857">
    <property type="term" value="F:transmembrane transporter activity"/>
    <property type="evidence" value="ECO:0007669"/>
    <property type="project" value="InterPro"/>
</dbReference>
<sequence length="415" mass="45171">MTSVDSKTTPLTKPVWLLLPILMGLFQSSLIAATPTFISVTGLSTLQWSLLLSMPTLLFLLLSPLWGKWADQVGAGYLIRYSAFGLGLSIISLATVWWLGLTFAFAPALWFIAIAVSRILYGLSASGVMPLCQSLAINDIQIPANKAERGDSSLKNLGLVSASLSMGRLVGPLVLIAVLSQLDWLLALYSLVAIPLVFFVIQYSRRHSNKQTQKTNHTETIQLELAPVLPYLVMAFCVTLFVGYLQFVLGPLLLDWLGDDKQATLSLSLILTVVATSALLCQLLIVKRLNWRSPFLLAGIALTMLGATLVLSLIDDVLILMLMMIPVAVVIALMTPLYTRAAMAQCDQGKGQISGKLAVCHTAGYPLGSLLAGLYYPAFEMWWLPLALIAFVLVCVTLILLWSSQSKIKLIAECE</sequence>
<dbReference type="InterPro" id="IPR020846">
    <property type="entry name" value="MFS_dom"/>
</dbReference>
<organism evidence="6 7">
    <name type="scientific">Kangiella koreensis (strain DSM 16069 / JCM 12317 / KCTC 12182 / SW-125)</name>
    <dbReference type="NCBI Taxonomy" id="523791"/>
    <lineage>
        <taxon>Bacteria</taxon>
        <taxon>Pseudomonadati</taxon>
        <taxon>Pseudomonadota</taxon>
        <taxon>Gammaproteobacteria</taxon>
        <taxon>Kangiellales</taxon>
        <taxon>Kangiellaceae</taxon>
        <taxon>Kangiella</taxon>
    </lineage>
</organism>
<dbReference type="eggNOG" id="COG2814">
    <property type="taxonomic scope" value="Bacteria"/>
</dbReference>
<keyword evidence="3 4" id="KW-0472">Membrane</keyword>
<evidence type="ECO:0000256" key="2">
    <source>
        <dbReference type="ARBA" id="ARBA00022989"/>
    </source>
</evidence>
<feature type="transmembrane region" description="Helical" evidence="4">
    <location>
        <begin position="78"/>
        <end position="98"/>
    </location>
</feature>
<evidence type="ECO:0000313" key="7">
    <source>
        <dbReference type="Proteomes" id="UP000001231"/>
    </source>
</evidence>
<keyword evidence="1 4" id="KW-0812">Transmembrane</keyword>
<gene>
    <name evidence="6" type="ordered locus">Kkor_2044</name>
</gene>
<accession>C7R6Z8</accession>
<feature type="transmembrane region" description="Helical" evidence="4">
    <location>
        <begin position="382"/>
        <end position="402"/>
    </location>
</feature>
<dbReference type="Pfam" id="PF07690">
    <property type="entry name" value="MFS_1"/>
    <property type="match status" value="1"/>
</dbReference>
<keyword evidence="7" id="KW-1185">Reference proteome</keyword>
<reference evidence="6 7" key="1">
    <citation type="journal article" date="2009" name="Stand. Genomic Sci.">
        <title>Complete genome sequence of Kangiella koreensis type strain (SW-125).</title>
        <authorList>
            <person name="Han C."/>
            <person name="Sikorski J."/>
            <person name="Lapidus A."/>
            <person name="Nolan M."/>
            <person name="Glavina Del Rio T."/>
            <person name="Tice H."/>
            <person name="Cheng J.F."/>
            <person name="Lucas S."/>
            <person name="Chen F."/>
            <person name="Copeland A."/>
            <person name="Ivanova N."/>
            <person name="Mavromatis K."/>
            <person name="Ovchinnikova G."/>
            <person name="Pati A."/>
            <person name="Bruce D."/>
            <person name="Goodwin L."/>
            <person name="Pitluck S."/>
            <person name="Chen A."/>
            <person name="Palaniappan K."/>
            <person name="Land M."/>
            <person name="Hauser L."/>
            <person name="Chang Y.J."/>
            <person name="Jeffries C.D."/>
            <person name="Chain P."/>
            <person name="Saunders E."/>
            <person name="Brettin T."/>
            <person name="Goker M."/>
            <person name="Tindall B.J."/>
            <person name="Bristow J."/>
            <person name="Eisen J.A."/>
            <person name="Markowitz V."/>
            <person name="Hugenholtz P."/>
            <person name="Kyrpides N.C."/>
            <person name="Klenk H.P."/>
            <person name="Detter J.C."/>
        </authorList>
    </citation>
    <scope>NUCLEOTIDE SEQUENCE [LARGE SCALE GENOMIC DNA]</scope>
    <source>
        <strain evidence="7">DSM 16069 / KCTC 12182 / SW-125</strain>
    </source>
</reference>
<dbReference type="OrthoDB" id="65739at2"/>
<feature type="transmembrane region" description="Helical" evidence="4">
    <location>
        <begin position="225"/>
        <end position="245"/>
    </location>
</feature>
<dbReference type="PANTHER" id="PTHR23546:SF1">
    <property type="entry name" value="MEMBRANE PROTEIN"/>
    <property type="match status" value="1"/>
</dbReference>
<dbReference type="HOGENOM" id="CLU_052955_0_0_6"/>
<evidence type="ECO:0000256" key="4">
    <source>
        <dbReference type="SAM" id="Phobius"/>
    </source>
</evidence>
<evidence type="ECO:0000313" key="6">
    <source>
        <dbReference type="EMBL" id="ACV27454.1"/>
    </source>
</evidence>
<dbReference type="Proteomes" id="UP000001231">
    <property type="component" value="Chromosome"/>
</dbReference>
<dbReference type="STRING" id="523791.Kkor_2044"/>
<evidence type="ECO:0000259" key="5">
    <source>
        <dbReference type="PROSITE" id="PS50850"/>
    </source>
</evidence>
<keyword evidence="2 4" id="KW-1133">Transmembrane helix</keyword>
<dbReference type="InParanoid" id="C7R6Z8"/>